<dbReference type="GO" id="GO:0016758">
    <property type="term" value="F:hexosyltransferase activity"/>
    <property type="evidence" value="ECO:0007669"/>
    <property type="project" value="UniProtKB-ARBA"/>
</dbReference>
<evidence type="ECO:0000259" key="1">
    <source>
        <dbReference type="Pfam" id="PF00535"/>
    </source>
</evidence>
<keyword evidence="2" id="KW-0808">Transferase</keyword>
<sequence>MSIKISVIMPVYNVERYLSECIDSVVRQTFKEKEIIVVNDGSTDSSLLILNEYADKYDNIVVLTQKNQGPGPARNNGIQHAKGKYLIFIDPDDFYPSDDCLEALYDAAEKNNVLICGGIIIRNSYGGRSVKRTAGKIKMEEYHLNKIVKVRDYSDVYSHQRYLFRADLIKTNNIFFPDYRLFEDPPFTAKAMVLAGEFYELDKEIYDYRSGHKKTNYSLEKSLDLLRGIRDVLKLAQEYNWQKMYENRLKNINDDFMIPFYKYSFCGNKEVDDTIEEINAIVKDWIGDQESLIVGEEKVRKVREESQIEYKAFVDTLMDKREKIIYGAGLKAHELMEHHIDKMKNVIGVAVTKVQDSSDKFLAGLRVQSIENYLPYSQEALVMITTIPIYQEEIEINLRKLGFKHTVRLNTGKLELAEALLVAR</sequence>
<name>A0A3A9A8A0_9FIRM</name>
<dbReference type="InterPro" id="IPR001173">
    <property type="entry name" value="Glyco_trans_2-like"/>
</dbReference>
<dbReference type="CDD" id="cd00761">
    <property type="entry name" value="Glyco_tranf_GTA_type"/>
    <property type="match status" value="1"/>
</dbReference>
<dbReference type="PANTHER" id="PTHR22916">
    <property type="entry name" value="GLYCOSYLTRANSFERASE"/>
    <property type="match status" value="1"/>
</dbReference>
<dbReference type="EMBL" id="RAYQ01000038">
    <property type="protein sequence ID" value="RKI87617.1"/>
    <property type="molecule type" value="Genomic_DNA"/>
</dbReference>
<comment type="caution">
    <text evidence="2">The sequence shown here is derived from an EMBL/GenBank/DDBJ whole genome shotgun (WGS) entry which is preliminary data.</text>
</comment>
<evidence type="ECO:0000313" key="2">
    <source>
        <dbReference type="EMBL" id="RKI87617.1"/>
    </source>
</evidence>
<accession>A0A3A9A8A0</accession>
<feature type="domain" description="Glycosyltransferase 2-like" evidence="1">
    <location>
        <begin position="6"/>
        <end position="156"/>
    </location>
</feature>
<evidence type="ECO:0000313" key="3">
    <source>
        <dbReference type="Proteomes" id="UP000280696"/>
    </source>
</evidence>
<dbReference type="SUPFAM" id="SSF53448">
    <property type="entry name" value="Nucleotide-diphospho-sugar transferases"/>
    <property type="match status" value="1"/>
</dbReference>
<proteinExistence type="predicted"/>
<keyword evidence="3" id="KW-1185">Reference proteome</keyword>
<dbReference type="InterPro" id="IPR029044">
    <property type="entry name" value="Nucleotide-diphossugar_trans"/>
</dbReference>
<dbReference type="AlphaFoldDB" id="A0A3A9A8A0"/>
<dbReference type="Pfam" id="PF00535">
    <property type="entry name" value="Glycos_transf_2"/>
    <property type="match status" value="1"/>
</dbReference>
<dbReference type="Gene3D" id="3.90.550.10">
    <property type="entry name" value="Spore Coat Polysaccharide Biosynthesis Protein SpsA, Chain A"/>
    <property type="match status" value="1"/>
</dbReference>
<reference evidence="2 3" key="1">
    <citation type="submission" date="2018-09" db="EMBL/GenBank/DDBJ databases">
        <title>Murine metabolic-syndrome-specific gut microbial biobank.</title>
        <authorList>
            <person name="Liu C."/>
        </authorList>
    </citation>
    <scope>NUCLEOTIDE SEQUENCE [LARGE SCALE GENOMIC DNA]</scope>
    <source>
        <strain evidence="2 3">0.1xD8-82</strain>
    </source>
</reference>
<dbReference type="Proteomes" id="UP000280696">
    <property type="component" value="Unassembled WGS sequence"/>
</dbReference>
<dbReference type="PANTHER" id="PTHR22916:SF3">
    <property type="entry name" value="UDP-GLCNAC:BETAGAL BETA-1,3-N-ACETYLGLUCOSAMINYLTRANSFERASE-LIKE PROTEIN 1"/>
    <property type="match status" value="1"/>
</dbReference>
<dbReference type="OrthoDB" id="9815829at2"/>
<organism evidence="2 3">
    <name type="scientific">Parablautia intestinalis</name>
    <dbReference type="NCBI Taxonomy" id="2320100"/>
    <lineage>
        <taxon>Bacteria</taxon>
        <taxon>Bacillati</taxon>
        <taxon>Bacillota</taxon>
        <taxon>Clostridia</taxon>
        <taxon>Lachnospirales</taxon>
        <taxon>Lachnospiraceae</taxon>
        <taxon>Parablautia</taxon>
    </lineage>
</organism>
<dbReference type="RefSeq" id="WP_120472204.1">
    <property type="nucleotide sequence ID" value="NZ_RAYQ01000038.1"/>
</dbReference>
<protein>
    <submittedName>
        <fullName evidence="2">Glycosyltransferase family 2 protein</fullName>
    </submittedName>
</protein>
<gene>
    <name evidence="2" type="ORF">D7V94_20750</name>
</gene>